<evidence type="ECO:0000259" key="2">
    <source>
        <dbReference type="PROSITE" id="PS50975"/>
    </source>
</evidence>
<dbReference type="Pfam" id="PF02655">
    <property type="entry name" value="ATP-grasp_3"/>
    <property type="match status" value="1"/>
</dbReference>
<dbReference type="EMBL" id="LZKJ01000201">
    <property type="protein sequence ID" value="OBI40151.1"/>
    <property type="molecule type" value="Genomic_DNA"/>
</dbReference>
<evidence type="ECO:0000256" key="1">
    <source>
        <dbReference type="PROSITE-ProRule" id="PRU00409"/>
    </source>
</evidence>
<dbReference type="SUPFAM" id="SSF56059">
    <property type="entry name" value="Glutathione synthetase ATP-binding domain-like"/>
    <property type="match status" value="1"/>
</dbReference>
<keyword evidence="3" id="KW-0436">Ligase</keyword>
<dbReference type="AlphaFoldDB" id="A0A1A2YT94"/>
<dbReference type="GO" id="GO:0016874">
    <property type="term" value="F:ligase activity"/>
    <property type="evidence" value="ECO:0007669"/>
    <property type="project" value="UniProtKB-KW"/>
</dbReference>
<accession>A0A1A2YT94</accession>
<keyword evidence="1" id="KW-0547">Nucleotide-binding</keyword>
<dbReference type="RefSeq" id="WP_065016680.1">
    <property type="nucleotide sequence ID" value="NZ_LZKJ01000201.1"/>
</dbReference>
<dbReference type="InterPro" id="IPR003806">
    <property type="entry name" value="ATP-grasp_PylC-type"/>
</dbReference>
<evidence type="ECO:0000313" key="3">
    <source>
        <dbReference type="EMBL" id="OBI40151.1"/>
    </source>
</evidence>
<gene>
    <name evidence="3" type="ORF">A5707_10735</name>
</gene>
<dbReference type="PROSITE" id="PS50975">
    <property type="entry name" value="ATP_GRASP"/>
    <property type="match status" value="1"/>
</dbReference>
<evidence type="ECO:0000313" key="4">
    <source>
        <dbReference type="Proteomes" id="UP000093592"/>
    </source>
</evidence>
<keyword evidence="1" id="KW-0067">ATP-binding</keyword>
<dbReference type="GO" id="GO:0046872">
    <property type="term" value="F:metal ion binding"/>
    <property type="evidence" value="ECO:0007669"/>
    <property type="project" value="InterPro"/>
</dbReference>
<protein>
    <submittedName>
        <fullName evidence="3">Carboxylate--amine ligase</fullName>
    </submittedName>
</protein>
<reference evidence="4" key="1">
    <citation type="submission" date="2016-06" db="EMBL/GenBank/DDBJ databases">
        <authorList>
            <person name="Sutton G."/>
            <person name="Brinkac L."/>
            <person name="Sanka R."/>
            <person name="Adams M."/>
            <person name="Lau E."/>
            <person name="Sam S."/>
            <person name="Sreng N."/>
            <person name="Him V."/>
            <person name="Kerleguer A."/>
            <person name="Cheng S."/>
        </authorList>
    </citation>
    <scope>NUCLEOTIDE SEQUENCE [LARGE SCALE GENOMIC DNA]</scope>
    <source>
        <strain evidence="4">E861</strain>
    </source>
</reference>
<sequence>MSTSGGKTVLITFGRSFLALHLARLMGAAGHNVLISDSVPFPITRFSSSVKKTFRTPRPTFEPVEWTRAIAQIVHEQSVDLVVPIHEGTEILAHTIKRYPDLFPDRCTLFFSEFELEAQLENKYEFQAALKTLGIPTLDFAQVRSREELEALDFDQPFALKPVYSRGSQEIHKVRPGELPRGLSFEAGNTWIAQEWADGTNYCSYSVCHHGQIKAHAAYPVRYAIDGTSCLTFESIQHEGIAAWVRECVKAFNFTGQMGLDFIETPGGELFAIECNPRATSGILLFDPETRVDRAFFGTNEKLIVPAPGASKMLGPGMLMYGWRKSALKDNTFRGFLRDYRRTDGVIFARRDPAPSLALPLAMGNILAEAARYRVNIPEAFMHDHEWDGGRADGNGGPG</sequence>
<dbReference type="GO" id="GO:0005524">
    <property type="term" value="F:ATP binding"/>
    <property type="evidence" value="ECO:0007669"/>
    <property type="project" value="UniProtKB-UniRule"/>
</dbReference>
<feature type="domain" description="ATP-grasp" evidence="2">
    <location>
        <begin position="127"/>
        <end position="305"/>
    </location>
</feature>
<dbReference type="OrthoDB" id="40611at2"/>
<proteinExistence type="predicted"/>
<dbReference type="InterPro" id="IPR011761">
    <property type="entry name" value="ATP-grasp"/>
</dbReference>
<dbReference type="Gene3D" id="3.30.470.20">
    <property type="entry name" value="ATP-grasp fold, B domain"/>
    <property type="match status" value="1"/>
</dbReference>
<organism evidence="3 4">
    <name type="scientific">Mycobacterium kyorinense</name>
    <dbReference type="NCBI Taxonomy" id="487514"/>
    <lineage>
        <taxon>Bacteria</taxon>
        <taxon>Bacillati</taxon>
        <taxon>Actinomycetota</taxon>
        <taxon>Actinomycetes</taxon>
        <taxon>Mycobacteriales</taxon>
        <taxon>Mycobacteriaceae</taxon>
        <taxon>Mycobacterium</taxon>
    </lineage>
</organism>
<name>A0A1A2YT94_9MYCO</name>
<comment type="caution">
    <text evidence="3">The sequence shown here is derived from an EMBL/GenBank/DDBJ whole genome shotgun (WGS) entry which is preliminary data.</text>
</comment>
<dbReference type="Proteomes" id="UP000093592">
    <property type="component" value="Unassembled WGS sequence"/>
</dbReference>